<comment type="similarity">
    <text evidence="6">Belongs to the peroxiredoxin family. Tpx subfamily.</text>
</comment>
<keyword evidence="2 6" id="KW-0049">Antioxidant</keyword>
<dbReference type="Gene3D" id="3.40.30.10">
    <property type="entry name" value="Glutaredoxin"/>
    <property type="match status" value="1"/>
</dbReference>
<reference evidence="8" key="1">
    <citation type="submission" date="2022-06" db="EMBL/GenBank/DDBJ databases">
        <authorList>
            <person name="Lu C.-H."/>
        </authorList>
    </citation>
    <scope>NUCLEOTIDE SEQUENCE</scope>
    <source>
        <strain evidence="8">21MJYT02-11</strain>
    </source>
</reference>
<dbReference type="EC" id="1.11.1.24" evidence="6"/>
<dbReference type="RefSeq" id="WP_252682747.1">
    <property type="nucleotide sequence ID" value="NZ_JAMXHT010000006.1"/>
</dbReference>
<gene>
    <name evidence="6 8" type="primary">tpx</name>
    <name evidence="8" type="ORF">NG900_18130</name>
</gene>
<dbReference type="PANTHER" id="PTHR43110:SF1">
    <property type="entry name" value="THIOL PEROXIDASE"/>
    <property type="match status" value="1"/>
</dbReference>
<dbReference type="Pfam" id="PF08534">
    <property type="entry name" value="Redoxin"/>
    <property type="match status" value="1"/>
</dbReference>
<feature type="disulfide bond" description="Redox-active" evidence="6">
    <location>
        <begin position="60"/>
        <end position="94"/>
    </location>
</feature>
<dbReference type="InterPro" id="IPR050455">
    <property type="entry name" value="Tpx_Peroxidase_subfamily"/>
</dbReference>
<dbReference type="InterPro" id="IPR002065">
    <property type="entry name" value="TPX"/>
</dbReference>
<feature type="domain" description="Thioredoxin" evidence="7">
    <location>
        <begin position="18"/>
        <end position="166"/>
    </location>
</feature>
<comment type="function">
    <text evidence="6">Thiol-specific peroxidase that catalyzes the reduction of hydrogen peroxide and organic hydroperoxides to water and alcohols, respectively. Plays a role in cell protection against oxidative stress by detoxifying peroxides.</text>
</comment>
<comment type="caution">
    <text evidence="8">The sequence shown here is derived from an EMBL/GenBank/DDBJ whole genome shotgun (WGS) entry which is preliminary data.</text>
</comment>
<dbReference type="InterPro" id="IPR013740">
    <property type="entry name" value="Redoxin"/>
</dbReference>
<dbReference type="PROSITE" id="PS01265">
    <property type="entry name" value="TPX"/>
    <property type="match status" value="1"/>
</dbReference>
<keyword evidence="3 6" id="KW-0560">Oxidoreductase</keyword>
<evidence type="ECO:0000259" key="7">
    <source>
        <dbReference type="PROSITE" id="PS51352"/>
    </source>
</evidence>
<evidence type="ECO:0000256" key="3">
    <source>
        <dbReference type="ARBA" id="ARBA00023002"/>
    </source>
</evidence>
<comment type="subunit">
    <text evidence="6">Homodimer.</text>
</comment>
<dbReference type="InterPro" id="IPR013766">
    <property type="entry name" value="Thioredoxin_domain"/>
</dbReference>
<comment type="miscellaneous">
    <text evidence="6">The active site is a conserved redox-active cysteine residue, the peroxidatic cysteine (C(P)), which makes the nucleophilic attack on the peroxide substrate. The peroxide oxidizes the C(P)-SH to cysteine sulfenic acid (C(P)-SOH), which then reacts with another cysteine residue, the resolving cysteine (C(R)), to form a disulfide bridge. The disulfide is subsequently reduced by an appropriate electron donor to complete the catalytic cycle. In this atypical 2-Cys peroxiredoxin, C(R) is present in the same subunit to form an intramolecular disulfide. The disulfide is subsequently reduced by thioredoxin.</text>
</comment>
<evidence type="ECO:0000313" key="8">
    <source>
        <dbReference type="EMBL" id="MCO5400121.1"/>
    </source>
</evidence>
<dbReference type="NCBIfam" id="NF001808">
    <property type="entry name" value="PRK00522.1"/>
    <property type="match status" value="1"/>
</dbReference>
<dbReference type="HAMAP" id="MF_00269">
    <property type="entry name" value="Tpx"/>
    <property type="match status" value="1"/>
</dbReference>
<comment type="catalytic activity">
    <reaction evidence="6">
        <text>a hydroperoxide + [thioredoxin]-dithiol = an alcohol + [thioredoxin]-disulfide + H2O</text>
        <dbReference type="Rhea" id="RHEA:62620"/>
        <dbReference type="Rhea" id="RHEA-COMP:10698"/>
        <dbReference type="Rhea" id="RHEA-COMP:10700"/>
        <dbReference type="ChEBI" id="CHEBI:15377"/>
        <dbReference type="ChEBI" id="CHEBI:29950"/>
        <dbReference type="ChEBI" id="CHEBI:30879"/>
        <dbReference type="ChEBI" id="CHEBI:35924"/>
        <dbReference type="ChEBI" id="CHEBI:50058"/>
        <dbReference type="EC" id="1.11.1.24"/>
    </reaction>
</comment>
<dbReference type="CDD" id="cd03014">
    <property type="entry name" value="PRX_Atyp2cys"/>
    <property type="match status" value="1"/>
</dbReference>
<keyword evidence="9" id="KW-1185">Reference proteome</keyword>
<protein>
    <recommendedName>
        <fullName evidence="6">Thiol peroxidase</fullName>
        <shortName evidence="6">Tpx</shortName>
        <ecNumber evidence="6">1.11.1.24</ecNumber>
    </recommendedName>
    <alternativeName>
        <fullName evidence="6">Peroxiredoxin tpx</fullName>
        <shortName evidence="6">Prx</shortName>
    </alternativeName>
    <alternativeName>
        <fullName evidence="6">Thioredoxin peroxidase</fullName>
    </alternativeName>
    <alternativeName>
        <fullName evidence="6">Thioredoxin-dependent peroxiredoxin</fullName>
    </alternativeName>
</protein>
<sequence length="166" mass="17224">MANVTLGGNPIEVGGQFPAAGAKAPAFTLVGADLKDVSLADFAGKRKVLNIVPSLDTPVCATSTRKFNEAAAKLDNTVVLSISADLPFAAGRFCTTEGIKNVVPLSTFRDKGFKQAYGVDITSGPLAGVTARAVVVLDGNDNVLYSQLVPEIKEEPNYDAALAALK</sequence>
<name>A0ABT1AP45_9RALS</name>
<evidence type="ECO:0000256" key="4">
    <source>
        <dbReference type="ARBA" id="ARBA00023157"/>
    </source>
</evidence>
<keyword evidence="5 6" id="KW-0676">Redox-active center</keyword>
<dbReference type="InterPro" id="IPR018219">
    <property type="entry name" value="Tpx_CS"/>
</dbReference>
<dbReference type="GO" id="GO:0004601">
    <property type="term" value="F:peroxidase activity"/>
    <property type="evidence" value="ECO:0007669"/>
    <property type="project" value="UniProtKB-KW"/>
</dbReference>
<evidence type="ECO:0000256" key="1">
    <source>
        <dbReference type="ARBA" id="ARBA00022559"/>
    </source>
</evidence>
<evidence type="ECO:0000256" key="5">
    <source>
        <dbReference type="ARBA" id="ARBA00023284"/>
    </source>
</evidence>
<feature type="active site" description="Cysteine sulfenic acid (-SOH) intermediate" evidence="6">
    <location>
        <position position="60"/>
    </location>
</feature>
<evidence type="ECO:0000313" key="9">
    <source>
        <dbReference type="Proteomes" id="UP001162811"/>
    </source>
</evidence>
<organism evidence="8 9">
    <name type="scientific">Ralstonia soli</name>
    <dbReference type="NCBI Taxonomy" id="2953896"/>
    <lineage>
        <taxon>Bacteria</taxon>
        <taxon>Pseudomonadati</taxon>
        <taxon>Pseudomonadota</taxon>
        <taxon>Betaproteobacteria</taxon>
        <taxon>Burkholderiales</taxon>
        <taxon>Burkholderiaceae</taxon>
        <taxon>Ralstonia</taxon>
    </lineage>
</organism>
<dbReference type="EMBL" id="JAMXHT010000006">
    <property type="protein sequence ID" value="MCO5400121.1"/>
    <property type="molecule type" value="Genomic_DNA"/>
</dbReference>
<dbReference type="SUPFAM" id="SSF52833">
    <property type="entry name" value="Thioredoxin-like"/>
    <property type="match status" value="1"/>
</dbReference>
<evidence type="ECO:0000256" key="2">
    <source>
        <dbReference type="ARBA" id="ARBA00022862"/>
    </source>
</evidence>
<accession>A0ABT1AP45</accession>
<keyword evidence="1 6" id="KW-0575">Peroxidase</keyword>
<proteinExistence type="inferred from homology"/>
<dbReference type="PROSITE" id="PS51352">
    <property type="entry name" value="THIOREDOXIN_2"/>
    <property type="match status" value="1"/>
</dbReference>
<evidence type="ECO:0000256" key="6">
    <source>
        <dbReference type="HAMAP-Rule" id="MF_00269"/>
    </source>
</evidence>
<dbReference type="Proteomes" id="UP001162811">
    <property type="component" value="Unassembled WGS sequence"/>
</dbReference>
<reference evidence="8" key="2">
    <citation type="journal article" date="2023" name="Front. Microbiol.">
        <title>Ralstonia chuxiongensis sp. nov., Ralstonia mojiangensis sp. nov., and Ralstonia soli sp. nov., isolated from tobacco fields, are three novel species in the family Burkholderiaceae.</title>
        <authorList>
            <person name="Lu C.H."/>
            <person name="Zhang Y.Y."/>
            <person name="Jiang N."/>
            <person name="Chen W."/>
            <person name="Shao X."/>
            <person name="Zhao Z.M."/>
            <person name="Lu W.L."/>
            <person name="Hu X."/>
            <person name="Xi Y.X."/>
            <person name="Zou S.Y."/>
            <person name="Wei Q.J."/>
            <person name="Lin Z.L."/>
            <person name="Gong L."/>
            <person name="Gai X.T."/>
            <person name="Zhang L.Q."/>
            <person name="Li J.Y."/>
            <person name="Jin Y."/>
            <person name="Xia Z.Y."/>
        </authorList>
    </citation>
    <scope>NUCLEOTIDE SEQUENCE</scope>
    <source>
        <strain evidence="8">21MJYT02-11</strain>
    </source>
</reference>
<keyword evidence="4 6" id="KW-1015">Disulfide bond</keyword>
<dbReference type="InterPro" id="IPR036249">
    <property type="entry name" value="Thioredoxin-like_sf"/>
</dbReference>
<dbReference type="PANTHER" id="PTHR43110">
    <property type="entry name" value="THIOL PEROXIDASE"/>
    <property type="match status" value="1"/>
</dbReference>